<evidence type="ECO:0000313" key="1">
    <source>
        <dbReference type="EMBL" id="EQD59398.1"/>
    </source>
</evidence>
<accession>T1AS79</accession>
<dbReference type="EMBL" id="AUZZ01002674">
    <property type="protein sequence ID" value="EQD59398.1"/>
    <property type="molecule type" value="Genomic_DNA"/>
</dbReference>
<dbReference type="PANTHER" id="PTHR37954">
    <property type="entry name" value="BLL4979 PROTEIN"/>
    <property type="match status" value="1"/>
</dbReference>
<protein>
    <submittedName>
        <fullName evidence="1">Protein containing DUF169</fullName>
    </submittedName>
</protein>
<dbReference type="InterPro" id="IPR003748">
    <property type="entry name" value="DUF169"/>
</dbReference>
<comment type="caution">
    <text evidence="1">The sequence shown here is derived from an EMBL/GenBank/DDBJ whole genome shotgun (WGS) entry which is preliminary data.</text>
</comment>
<organism evidence="1">
    <name type="scientific">mine drainage metagenome</name>
    <dbReference type="NCBI Taxonomy" id="410659"/>
    <lineage>
        <taxon>unclassified sequences</taxon>
        <taxon>metagenomes</taxon>
        <taxon>ecological metagenomes</taxon>
    </lineage>
</organism>
<proteinExistence type="predicted"/>
<feature type="non-terminal residue" evidence="1">
    <location>
        <position position="247"/>
    </location>
</feature>
<gene>
    <name evidence="1" type="ORF">B2A_04008</name>
</gene>
<dbReference type="PANTHER" id="PTHR37954:SF3">
    <property type="entry name" value="DUF169 DOMAIN-CONTAINING PROTEIN"/>
    <property type="match status" value="1"/>
</dbReference>
<name>T1AS79_9ZZZZ</name>
<dbReference type="Pfam" id="PF02596">
    <property type="entry name" value="DUF169"/>
    <property type="match status" value="1"/>
</dbReference>
<reference evidence="1" key="2">
    <citation type="journal article" date="2014" name="ISME J.">
        <title>Microbial stratification in low pH oxic and suboxic macroscopic growths along an acid mine drainage.</title>
        <authorList>
            <person name="Mendez-Garcia C."/>
            <person name="Mesa V."/>
            <person name="Sprenger R.R."/>
            <person name="Richter M."/>
            <person name="Diez M.S."/>
            <person name="Solano J."/>
            <person name="Bargiela R."/>
            <person name="Golyshina O.V."/>
            <person name="Manteca A."/>
            <person name="Ramos J.L."/>
            <person name="Gallego J.R."/>
            <person name="Llorente I."/>
            <person name="Martins Dos Santos V.A."/>
            <person name="Jensen O.N."/>
            <person name="Pelaez A.I."/>
            <person name="Sanchez J."/>
            <person name="Ferrer M."/>
        </authorList>
    </citation>
    <scope>NUCLEOTIDE SEQUENCE</scope>
</reference>
<dbReference type="AlphaFoldDB" id="T1AS79"/>
<sequence>MSGMAEVNPVPWPEAQSMLAETLELGSPPMQLRYEERPPTGIPHRSQSAPSVCTFFADGRSQSFYADRPAHEQCEIGAYVMGIPIEGALGDRLSQTVGWMESIGYLAPGEAAQIPHQAKAPAGVSYGPLGAASSTPTAVLLFVAPKALMWVYEAYRRAWPQAPPIPVLGRPMCSIVPVLTQGTPLAISTGCAGSRVYTQMKDSELLVGLRGDAVAPFVEALRTIRAANRDVTRENERRRNSGSAPAQ</sequence>
<reference evidence="1" key="1">
    <citation type="submission" date="2013-08" db="EMBL/GenBank/DDBJ databases">
        <authorList>
            <person name="Mendez C."/>
            <person name="Richter M."/>
            <person name="Ferrer M."/>
            <person name="Sanchez J."/>
        </authorList>
    </citation>
    <scope>NUCLEOTIDE SEQUENCE</scope>
</reference>